<dbReference type="PANTHER" id="PTHR12677">
    <property type="entry name" value="GOLGI APPARATUS MEMBRANE PROTEIN TVP38-RELATED"/>
    <property type="match status" value="1"/>
</dbReference>
<evidence type="ECO:0000256" key="2">
    <source>
        <dbReference type="ARBA" id="ARBA00022475"/>
    </source>
</evidence>
<keyword evidence="4 6" id="KW-1133">Transmembrane helix</keyword>
<dbReference type="PANTHER" id="PTHR12677:SF59">
    <property type="entry name" value="GOLGI APPARATUS MEMBRANE PROTEIN TVP38-RELATED"/>
    <property type="match status" value="1"/>
</dbReference>
<dbReference type="Proteomes" id="UP000241769">
    <property type="component" value="Unassembled WGS sequence"/>
</dbReference>
<accession>A0A2P6ND47</accession>
<evidence type="ECO:0000259" key="8">
    <source>
        <dbReference type="Pfam" id="PF09335"/>
    </source>
</evidence>
<feature type="domain" description="VTT" evidence="8">
    <location>
        <begin position="299"/>
        <end position="416"/>
    </location>
</feature>
<keyword evidence="2" id="KW-1003">Cell membrane</keyword>
<evidence type="ECO:0000313" key="10">
    <source>
        <dbReference type="Proteomes" id="UP000241769"/>
    </source>
</evidence>
<evidence type="ECO:0000256" key="7">
    <source>
        <dbReference type="SAM" id="SignalP"/>
    </source>
</evidence>
<feature type="transmembrane region" description="Helical" evidence="6">
    <location>
        <begin position="279"/>
        <end position="297"/>
    </location>
</feature>
<evidence type="ECO:0000256" key="4">
    <source>
        <dbReference type="ARBA" id="ARBA00022989"/>
    </source>
</evidence>
<comment type="subcellular location">
    <subcellularLocation>
        <location evidence="1">Cell membrane</location>
        <topology evidence="1">Multi-pass membrane protein</topology>
    </subcellularLocation>
</comment>
<dbReference type="GO" id="GO:0005886">
    <property type="term" value="C:plasma membrane"/>
    <property type="evidence" value="ECO:0007669"/>
    <property type="project" value="UniProtKB-SubCell"/>
</dbReference>
<dbReference type="OrthoDB" id="166803at2759"/>
<dbReference type="Pfam" id="PF09335">
    <property type="entry name" value="VTT_dom"/>
    <property type="match status" value="1"/>
</dbReference>
<dbReference type="STRING" id="1890364.A0A2P6ND47"/>
<name>A0A2P6ND47_9EUKA</name>
<feature type="transmembrane region" description="Helical" evidence="6">
    <location>
        <begin position="434"/>
        <end position="455"/>
    </location>
</feature>
<evidence type="ECO:0000256" key="3">
    <source>
        <dbReference type="ARBA" id="ARBA00022692"/>
    </source>
</evidence>
<dbReference type="InterPro" id="IPR015414">
    <property type="entry name" value="TMEM64"/>
</dbReference>
<feature type="transmembrane region" description="Helical" evidence="6">
    <location>
        <begin position="236"/>
        <end position="259"/>
    </location>
</feature>
<comment type="caution">
    <text evidence="9">The sequence shown here is derived from an EMBL/GenBank/DDBJ whole genome shotgun (WGS) entry which is preliminary data.</text>
</comment>
<dbReference type="EMBL" id="MDYQ01000115">
    <property type="protein sequence ID" value="PRP81879.1"/>
    <property type="molecule type" value="Genomic_DNA"/>
</dbReference>
<feature type="transmembrane region" description="Helical" evidence="6">
    <location>
        <begin position="393"/>
        <end position="414"/>
    </location>
</feature>
<dbReference type="FunCoup" id="A0A2P6ND47">
    <property type="interactions" value="22"/>
</dbReference>
<dbReference type="InterPro" id="IPR032816">
    <property type="entry name" value="VTT_dom"/>
</dbReference>
<feature type="chain" id="PRO_5015129207" description="VTT domain-containing protein" evidence="7">
    <location>
        <begin position="24"/>
        <end position="482"/>
    </location>
</feature>
<dbReference type="AlphaFoldDB" id="A0A2P6ND47"/>
<protein>
    <recommendedName>
        <fullName evidence="8">VTT domain-containing protein</fullName>
    </recommendedName>
</protein>
<sequence length="482" mass="52874">MYGFYIAVIECLSSSLVILGVTSDAVHTLLDTCIPSVYGYFIFNLNITGFYRTDYSNRQCAAFPTRSVLAGGLVTGQCITPGNYIRKTTNSISQAPNSHRHWNISQIARMNTTFRRDLYLPEVCRAAVKPTRQHPTNAPIVWSSMKSSEVPLGPVAHPRGTVSSNIITTTQTKTMHDHPFVQVEVRAYTDDERSKEMEVTSEAPLLTAEELEESSVSAEEASQQTRRKCSPVSATTVAKITAMLIVLAMGITLVCLLSFSNGARQVATNVLSRVSELPTALSMLLVSLLYALSLLFFCPGTPFNMLSGYLFGIWMGSLVAAGGCLLGAMISFLAGRTIARDWVKDQMKRHPSFEALDAALEDNGLYIVFLTRLSPLFPFPLLNYAFGSTKIHLWQYALGTFAGVLPSTIGYTYLGTLLSDLNSIWESGGSTRDYIIMGVGAIVTLISIVVISFITKRAIDRATIKFQRLDVVTVTKDFAEMP</sequence>
<reference evidence="9 10" key="1">
    <citation type="journal article" date="2018" name="Genome Biol. Evol.">
        <title>Multiple Roots of Fruiting Body Formation in Amoebozoa.</title>
        <authorList>
            <person name="Hillmann F."/>
            <person name="Forbes G."/>
            <person name="Novohradska S."/>
            <person name="Ferling I."/>
            <person name="Riege K."/>
            <person name="Groth M."/>
            <person name="Westermann M."/>
            <person name="Marz M."/>
            <person name="Spaller T."/>
            <person name="Winckler T."/>
            <person name="Schaap P."/>
            <person name="Glockner G."/>
        </authorList>
    </citation>
    <scope>NUCLEOTIDE SEQUENCE [LARGE SCALE GENOMIC DNA]</scope>
    <source>
        <strain evidence="9 10">Jena</strain>
    </source>
</reference>
<evidence type="ECO:0000256" key="6">
    <source>
        <dbReference type="SAM" id="Phobius"/>
    </source>
</evidence>
<dbReference type="InParanoid" id="A0A2P6ND47"/>
<keyword evidence="3 6" id="KW-0812">Transmembrane</keyword>
<evidence type="ECO:0000313" key="9">
    <source>
        <dbReference type="EMBL" id="PRP81879.1"/>
    </source>
</evidence>
<organism evidence="9 10">
    <name type="scientific">Planoprotostelium fungivorum</name>
    <dbReference type="NCBI Taxonomy" id="1890364"/>
    <lineage>
        <taxon>Eukaryota</taxon>
        <taxon>Amoebozoa</taxon>
        <taxon>Evosea</taxon>
        <taxon>Variosea</taxon>
        <taxon>Cavosteliida</taxon>
        <taxon>Cavosteliaceae</taxon>
        <taxon>Planoprotostelium</taxon>
    </lineage>
</organism>
<evidence type="ECO:0000256" key="1">
    <source>
        <dbReference type="ARBA" id="ARBA00004651"/>
    </source>
</evidence>
<keyword evidence="5 6" id="KW-0472">Membrane</keyword>
<feature type="signal peptide" evidence="7">
    <location>
        <begin position="1"/>
        <end position="23"/>
    </location>
</feature>
<proteinExistence type="predicted"/>
<feature type="transmembrane region" description="Helical" evidence="6">
    <location>
        <begin position="309"/>
        <end position="334"/>
    </location>
</feature>
<keyword evidence="10" id="KW-1185">Reference proteome</keyword>
<gene>
    <name evidence="9" type="ORF">PROFUN_08743</name>
</gene>
<keyword evidence="7" id="KW-0732">Signal</keyword>
<evidence type="ECO:0000256" key="5">
    <source>
        <dbReference type="ARBA" id="ARBA00023136"/>
    </source>
</evidence>